<feature type="region of interest" description="Disordered" evidence="1">
    <location>
        <begin position="163"/>
        <end position="186"/>
    </location>
</feature>
<evidence type="ECO:0000313" key="7">
    <source>
        <dbReference type="Proteomes" id="UP000664417"/>
    </source>
</evidence>
<name>A0A8J7Q5G7_9BACT</name>
<dbReference type="AlphaFoldDB" id="A0A8J7Q5G7"/>
<keyword evidence="2" id="KW-0812">Transmembrane</keyword>
<sequence>MDLLIGLAVIGFFVFGVIFLFVSALVILWRMLGHFLRMLSSLSEEQPKPNRRPRRQVAERSGASIAIQVIEDEADLLRSYSEEQPKPNRQPNRRPHRQVAEAASGASIAIRVIEDETDLLRSYSEEQPKPNRRSHHEVTETSGASIEIQVIEDEADLLSNLSEEQPKPNRRSHHEVTETSGASIELQVIEDEADLLSNLSEEQPKPNRRSHHEVAERGGASIELQVIEDEADLLSILSEEQPKPKHRSQHEVTETSGASIEIQVIEDEADLSPVSSRNDHAVQWYGLGDLVTFHGVEIRDPLIYFGSQRISRGKDYRYEPSVVNPNLKVRMPTSAYESGQDYIDYWPSYRYLSSSGRGHYLRWLSTGRAEPDIDIGYVFLFFYGLERRLLVDKPQGELPVEEYVAIIEEVERLIKAYPDNHSFQSYAKRLLAFDWITSNFEKPIPPNLDLGDPGYSLLFDVRLAKLIREKRPISADMVLHWYRHHPDYSFRTPARRCREVFRMLFGLRYQEQFGEGMMLRPNKSPLEIFYQPASSGLKAVTFKPPTPLPDPGRLKAPLKKVHLLVESCTTELEAYSRFLARKNQDPESLAALGLLPVDVLRRKKTFAALGARVKAWLEKTDEQGLISIEDLYQLLKEPAPEKVTKKMVQGLAGFLDRLGFGMAPDPRYHVGNLKLTDQVVLFKEGHGTDFAPSDDFRMMVVILRLGAIVSQIDGDVSPAEEAILAKTVANHEALTPTEKRSLSAFLSWCMRTPQKTAGLKAGLAALGASQKEAVGHILITVAYADGVIDPKEIKQLEKLYTTLGLDKAQVTTDLHALAAAHEPVAVNRPDAPVGLAVPAPKKKDIPVEGFRLNEELVRLRREETHQVKSVLEDIFGDGPEEEAELTEPPASVVKDQLAPSIPGGLDAAHQQLFERLVSQACWLGDDFDAQVKAFGLMRNGAVEVINEWAFSVVEAPLVEDEGDTVYIDQDIAAEIHQGVGVG</sequence>
<organism evidence="6 7">
    <name type="scientific">Acanthopleuribacter pedis</name>
    <dbReference type="NCBI Taxonomy" id="442870"/>
    <lineage>
        <taxon>Bacteria</taxon>
        <taxon>Pseudomonadati</taxon>
        <taxon>Acidobacteriota</taxon>
        <taxon>Holophagae</taxon>
        <taxon>Acanthopleuribacterales</taxon>
        <taxon>Acanthopleuribacteraceae</taxon>
        <taxon>Acanthopleuribacter</taxon>
    </lineage>
</organism>
<dbReference type="InterPro" id="IPR029024">
    <property type="entry name" value="TerB-like"/>
</dbReference>
<dbReference type="Proteomes" id="UP000664417">
    <property type="component" value="Unassembled WGS sequence"/>
</dbReference>
<feature type="domain" description="TerB-C" evidence="5">
    <location>
        <begin position="848"/>
        <end position="975"/>
    </location>
</feature>
<keyword evidence="2" id="KW-0472">Membrane</keyword>
<proteinExistence type="predicted"/>
<feature type="region of interest" description="Disordered" evidence="1">
    <location>
        <begin position="200"/>
        <end position="222"/>
    </location>
</feature>
<dbReference type="Pfam" id="PF05099">
    <property type="entry name" value="TerB"/>
    <property type="match status" value="1"/>
</dbReference>
<feature type="domain" description="Co-chaperone DjlA N-terminal" evidence="3">
    <location>
        <begin position="704"/>
        <end position="810"/>
    </location>
</feature>
<dbReference type="Pfam" id="PF13208">
    <property type="entry name" value="TerB_N"/>
    <property type="match status" value="1"/>
</dbReference>
<evidence type="ECO:0000256" key="2">
    <source>
        <dbReference type="SAM" id="Phobius"/>
    </source>
</evidence>
<comment type="caution">
    <text evidence="6">The sequence shown here is derived from an EMBL/GenBank/DDBJ whole genome shotgun (WGS) entry which is preliminary data.</text>
</comment>
<dbReference type="Pfam" id="PF15615">
    <property type="entry name" value="TerB_C"/>
    <property type="match status" value="1"/>
</dbReference>
<evidence type="ECO:0000256" key="1">
    <source>
        <dbReference type="SAM" id="MobiDB-lite"/>
    </source>
</evidence>
<feature type="transmembrane region" description="Helical" evidence="2">
    <location>
        <begin position="6"/>
        <end position="29"/>
    </location>
</feature>
<dbReference type="InterPro" id="IPR025266">
    <property type="entry name" value="TerB_N"/>
</dbReference>
<accession>A0A8J7Q5G7</accession>
<dbReference type="CDD" id="cd07176">
    <property type="entry name" value="terB"/>
    <property type="match status" value="1"/>
</dbReference>
<protein>
    <submittedName>
        <fullName evidence="6">TerB N-terminal domain-containing protein</fullName>
    </submittedName>
</protein>
<feature type="region of interest" description="Disordered" evidence="1">
    <location>
        <begin position="82"/>
        <end position="103"/>
    </location>
</feature>
<keyword evidence="7" id="KW-1185">Reference proteome</keyword>
<dbReference type="InterPro" id="IPR028932">
    <property type="entry name" value="TerB-C"/>
</dbReference>
<feature type="domain" description="TerB N-terminal" evidence="4">
    <location>
        <begin position="290"/>
        <end position="494"/>
    </location>
</feature>
<dbReference type="InterPro" id="IPR007791">
    <property type="entry name" value="DjlA_N"/>
</dbReference>
<evidence type="ECO:0000313" key="6">
    <source>
        <dbReference type="EMBL" id="MBO1318234.1"/>
    </source>
</evidence>
<gene>
    <name evidence="6" type="ORF">J3U88_07195</name>
</gene>
<dbReference type="RefSeq" id="WP_207857893.1">
    <property type="nucleotide sequence ID" value="NZ_JAFREP010000005.1"/>
</dbReference>
<keyword evidence="2" id="KW-1133">Transmembrane helix</keyword>
<reference evidence="6" key="1">
    <citation type="submission" date="2021-03" db="EMBL/GenBank/DDBJ databases">
        <authorList>
            <person name="Wang G."/>
        </authorList>
    </citation>
    <scope>NUCLEOTIDE SEQUENCE</scope>
    <source>
        <strain evidence="6">KCTC 12899</strain>
    </source>
</reference>
<dbReference type="SUPFAM" id="SSF158682">
    <property type="entry name" value="TerB-like"/>
    <property type="match status" value="1"/>
</dbReference>
<dbReference type="Gene3D" id="1.10.3680.10">
    <property type="entry name" value="TerB-like"/>
    <property type="match status" value="1"/>
</dbReference>
<dbReference type="EMBL" id="JAFREP010000005">
    <property type="protein sequence ID" value="MBO1318234.1"/>
    <property type="molecule type" value="Genomic_DNA"/>
</dbReference>
<evidence type="ECO:0000259" key="4">
    <source>
        <dbReference type="Pfam" id="PF13208"/>
    </source>
</evidence>
<evidence type="ECO:0000259" key="5">
    <source>
        <dbReference type="Pfam" id="PF15615"/>
    </source>
</evidence>
<feature type="region of interest" description="Disordered" evidence="1">
    <location>
        <begin position="123"/>
        <end position="148"/>
    </location>
</feature>
<evidence type="ECO:0000259" key="3">
    <source>
        <dbReference type="Pfam" id="PF05099"/>
    </source>
</evidence>